<name>A0A2A6LUD6_RHIFR</name>
<dbReference type="AlphaFoldDB" id="A0A2A6LUD6"/>
<gene>
    <name evidence="1" type="ORF">CO661_20350</name>
</gene>
<dbReference type="EMBL" id="NWTC01000016">
    <property type="protein sequence ID" value="PDT46005.1"/>
    <property type="molecule type" value="Genomic_DNA"/>
</dbReference>
<comment type="caution">
    <text evidence="1">The sequence shown here is derived from an EMBL/GenBank/DDBJ whole genome shotgun (WGS) entry which is preliminary data.</text>
</comment>
<protein>
    <submittedName>
        <fullName evidence="1">Uncharacterized protein</fullName>
    </submittedName>
</protein>
<evidence type="ECO:0000313" key="1">
    <source>
        <dbReference type="EMBL" id="PDT46005.1"/>
    </source>
</evidence>
<proteinExistence type="predicted"/>
<reference evidence="1 2" key="1">
    <citation type="submission" date="2017-09" db="EMBL/GenBank/DDBJ databases">
        <title>Comparative genomics of rhizobia isolated from Phaseolus vulgaris in China.</title>
        <authorList>
            <person name="Tong W."/>
        </authorList>
    </citation>
    <scope>NUCLEOTIDE SEQUENCE [LARGE SCALE GENOMIC DNA]</scope>
    <source>
        <strain evidence="1 2">PCH1</strain>
    </source>
</reference>
<sequence length="109" mass="12027">MSRSRRFEQRVNIERAALQIVNTSELSKETPLVGLTAAAIDSWTGRIAGRCDLRSLAHLRELLISIATETGLLSDNSRAVFSSDAAYHNRTVKALMTELKMRCEAPVAP</sequence>
<organism evidence="1 2">
    <name type="scientific">Rhizobium fredii</name>
    <name type="common">Sinorhizobium fredii</name>
    <dbReference type="NCBI Taxonomy" id="380"/>
    <lineage>
        <taxon>Bacteria</taxon>
        <taxon>Pseudomonadati</taxon>
        <taxon>Pseudomonadota</taxon>
        <taxon>Alphaproteobacteria</taxon>
        <taxon>Hyphomicrobiales</taxon>
        <taxon>Rhizobiaceae</taxon>
        <taxon>Sinorhizobium/Ensifer group</taxon>
        <taxon>Sinorhizobium</taxon>
    </lineage>
</organism>
<dbReference type="Proteomes" id="UP000220353">
    <property type="component" value="Unassembled WGS sequence"/>
</dbReference>
<accession>A0A2A6LUD6</accession>
<evidence type="ECO:0000313" key="2">
    <source>
        <dbReference type="Proteomes" id="UP000220353"/>
    </source>
</evidence>